<sequence>MHQFSVFNSSKPIVIQADSSKDGLGCCMLQDGSPAAYAYLQQTEIMQKLKKVF</sequence>
<reference evidence="1 2" key="1">
    <citation type="submission" date="2013-11" db="EMBL/GenBank/DDBJ databases">
        <title>Genome sequencing of Stegodyphus mimosarum.</title>
        <authorList>
            <person name="Bechsgaard J."/>
        </authorList>
    </citation>
    <scope>NUCLEOTIDE SEQUENCE [LARGE SCALE GENOMIC DNA]</scope>
</reference>
<dbReference type="Proteomes" id="UP000054359">
    <property type="component" value="Unassembled WGS sequence"/>
</dbReference>
<accession>A0A087TQR3</accession>
<organism evidence="1 2">
    <name type="scientific">Stegodyphus mimosarum</name>
    <name type="common">African social velvet spider</name>
    <dbReference type="NCBI Taxonomy" id="407821"/>
    <lineage>
        <taxon>Eukaryota</taxon>
        <taxon>Metazoa</taxon>
        <taxon>Ecdysozoa</taxon>
        <taxon>Arthropoda</taxon>
        <taxon>Chelicerata</taxon>
        <taxon>Arachnida</taxon>
        <taxon>Araneae</taxon>
        <taxon>Araneomorphae</taxon>
        <taxon>Entelegynae</taxon>
        <taxon>Eresoidea</taxon>
        <taxon>Eresidae</taxon>
        <taxon>Stegodyphus</taxon>
    </lineage>
</organism>
<keyword evidence="2" id="KW-1185">Reference proteome</keyword>
<evidence type="ECO:0008006" key="3">
    <source>
        <dbReference type="Google" id="ProtNLM"/>
    </source>
</evidence>
<evidence type="ECO:0000313" key="2">
    <source>
        <dbReference type="Proteomes" id="UP000054359"/>
    </source>
</evidence>
<protein>
    <recommendedName>
        <fullName evidence="3">Reverse transcriptase/retrotransposon-derived protein RNase H-like domain-containing protein</fullName>
    </recommendedName>
</protein>
<name>A0A087TQR3_STEMI</name>
<dbReference type="OrthoDB" id="8068582at2759"/>
<evidence type="ECO:0000313" key="1">
    <source>
        <dbReference type="EMBL" id="KFM67452.1"/>
    </source>
</evidence>
<gene>
    <name evidence="1" type="ORF">X975_07080</name>
</gene>
<dbReference type="AlphaFoldDB" id="A0A087TQR3"/>
<proteinExistence type="predicted"/>
<feature type="non-terminal residue" evidence="1">
    <location>
        <position position="53"/>
    </location>
</feature>
<dbReference type="EMBL" id="KK116329">
    <property type="protein sequence ID" value="KFM67452.1"/>
    <property type="molecule type" value="Genomic_DNA"/>
</dbReference>